<sequence length="106" mass="12355">MSVCHTVCSRQYQQAAKLIGKRWVPLILKVLLSGSKHFTQIEEQIEGLSSRVLSERLKELEQERIIERRVFADIPVRIEYCLTEKGYALEEVITAIEHWSTDWLPS</sequence>
<keyword evidence="6" id="KW-1185">Reference proteome</keyword>
<name>D6TV35_KTERA</name>
<dbReference type="Gene3D" id="1.10.10.10">
    <property type="entry name" value="Winged helix-like DNA-binding domain superfamily/Winged helix DNA-binding domain"/>
    <property type="match status" value="1"/>
</dbReference>
<evidence type="ECO:0000256" key="1">
    <source>
        <dbReference type="ARBA" id="ARBA00023015"/>
    </source>
</evidence>
<dbReference type="InParanoid" id="D6TV35"/>
<evidence type="ECO:0000256" key="2">
    <source>
        <dbReference type="ARBA" id="ARBA00023125"/>
    </source>
</evidence>
<dbReference type="OrthoDB" id="9800966at2"/>
<keyword evidence="3" id="KW-0804">Transcription</keyword>
<gene>
    <name evidence="5" type="ORF">Krac_5155</name>
</gene>
<reference evidence="5 6" key="1">
    <citation type="journal article" date="2011" name="Stand. Genomic Sci.">
        <title>Non-contiguous finished genome sequence and contextual data of the filamentous soil bacterium Ktedonobacter racemifer type strain (SOSP1-21).</title>
        <authorList>
            <person name="Chang Y.J."/>
            <person name="Land M."/>
            <person name="Hauser L."/>
            <person name="Chertkov O."/>
            <person name="Del Rio T.G."/>
            <person name="Nolan M."/>
            <person name="Copeland A."/>
            <person name="Tice H."/>
            <person name="Cheng J.F."/>
            <person name="Lucas S."/>
            <person name="Han C."/>
            <person name="Goodwin L."/>
            <person name="Pitluck S."/>
            <person name="Ivanova N."/>
            <person name="Ovchinikova G."/>
            <person name="Pati A."/>
            <person name="Chen A."/>
            <person name="Palaniappan K."/>
            <person name="Mavromatis K."/>
            <person name="Liolios K."/>
            <person name="Brettin T."/>
            <person name="Fiebig A."/>
            <person name="Rohde M."/>
            <person name="Abt B."/>
            <person name="Goker M."/>
            <person name="Detter J.C."/>
            <person name="Woyke T."/>
            <person name="Bristow J."/>
            <person name="Eisen J.A."/>
            <person name="Markowitz V."/>
            <person name="Hugenholtz P."/>
            <person name="Kyrpides N.C."/>
            <person name="Klenk H.P."/>
            <person name="Lapidus A."/>
        </authorList>
    </citation>
    <scope>NUCLEOTIDE SEQUENCE [LARGE SCALE GENOMIC DNA]</scope>
    <source>
        <strain evidence="6">DSM 44963</strain>
    </source>
</reference>
<evidence type="ECO:0000259" key="4">
    <source>
        <dbReference type="PROSITE" id="PS51118"/>
    </source>
</evidence>
<dbReference type="eggNOG" id="COG1733">
    <property type="taxonomic scope" value="Bacteria"/>
</dbReference>
<dbReference type="AlphaFoldDB" id="D6TV35"/>
<feature type="domain" description="HTH hxlR-type" evidence="4">
    <location>
        <begin position="8"/>
        <end position="106"/>
    </location>
</feature>
<evidence type="ECO:0000313" key="5">
    <source>
        <dbReference type="EMBL" id="EFH84135.1"/>
    </source>
</evidence>
<dbReference type="Proteomes" id="UP000004508">
    <property type="component" value="Unassembled WGS sequence"/>
</dbReference>
<evidence type="ECO:0000313" key="6">
    <source>
        <dbReference type="Proteomes" id="UP000004508"/>
    </source>
</evidence>
<dbReference type="InterPro" id="IPR036390">
    <property type="entry name" value="WH_DNA-bd_sf"/>
</dbReference>
<dbReference type="InterPro" id="IPR036388">
    <property type="entry name" value="WH-like_DNA-bd_sf"/>
</dbReference>
<dbReference type="Pfam" id="PF01638">
    <property type="entry name" value="HxlR"/>
    <property type="match status" value="1"/>
</dbReference>
<accession>D6TV35</accession>
<keyword evidence="1" id="KW-0805">Transcription regulation</keyword>
<dbReference type="EMBL" id="ADVG01000003">
    <property type="protein sequence ID" value="EFH84135.1"/>
    <property type="molecule type" value="Genomic_DNA"/>
</dbReference>
<dbReference type="PANTHER" id="PTHR33204">
    <property type="entry name" value="TRANSCRIPTIONAL REGULATOR, MARR FAMILY"/>
    <property type="match status" value="1"/>
</dbReference>
<dbReference type="PROSITE" id="PS51118">
    <property type="entry name" value="HTH_HXLR"/>
    <property type="match status" value="1"/>
</dbReference>
<dbReference type="SUPFAM" id="SSF46785">
    <property type="entry name" value="Winged helix' DNA-binding domain"/>
    <property type="match status" value="1"/>
</dbReference>
<dbReference type="InterPro" id="IPR002577">
    <property type="entry name" value="HTH_HxlR"/>
</dbReference>
<comment type="caution">
    <text evidence="5">The sequence shown here is derived from an EMBL/GenBank/DDBJ whole genome shotgun (WGS) entry which is preliminary data.</text>
</comment>
<keyword evidence="2" id="KW-0238">DNA-binding</keyword>
<evidence type="ECO:0000256" key="3">
    <source>
        <dbReference type="ARBA" id="ARBA00023163"/>
    </source>
</evidence>
<dbReference type="GO" id="GO:0003677">
    <property type="term" value="F:DNA binding"/>
    <property type="evidence" value="ECO:0007669"/>
    <property type="project" value="UniProtKB-KW"/>
</dbReference>
<dbReference type="STRING" id="485913.Krac_5155"/>
<dbReference type="RefSeq" id="WP_007915397.1">
    <property type="nucleotide sequence ID" value="NZ_ADVG01000003.1"/>
</dbReference>
<proteinExistence type="predicted"/>
<organism evidence="5 6">
    <name type="scientific">Ktedonobacter racemifer DSM 44963</name>
    <dbReference type="NCBI Taxonomy" id="485913"/>
    <lineage>
        <taxon>Bacteria</taxon>
        <taxon>Bacillati</taxon>
        <taxon>Chloroflexota</taxon>
        <taxon>Ktedonobacteria</taxon>
        <taxon>Ktedonobacterales</taxon>
        <taxon>Ktedonobacteraceae</taxon>
        <taxon>Ktedonobacter</taxon>
    </lineage>
</organism>
<dbReference type="PANTHER" id="PTHR33204:SF37">
    <property type="entry name" value="HTH-TYPE TRANSCRIPTIONAL REGULATOR YODB"/>
    <property type="match status" value="1"/>
</dbReference>
<protein>
    <submittedName>
        <fullName evidence="5">Transcriptional regulator, HxlR family</fullName>
    </submittedName>
</protein>